<reference evidence="2 3" key="1">
    <citation type="journal article" date="2023" name="Microbiol. Resour. Announc.">
        <title>Complete Genome Sequence of Imperialibacter roseus strain P4T.</title>
        <authorList>
            <person name="Tizabi D.R."/>
            <person name="Bachvaroff T."/>
            <person name="Hill R.T."/>
        </authorList>
    </citation>
    <scope>NUCLEOTIDE SEQUENCE [LARGE SCALE GENOMIC DNA]</scope>
    <source>
        <strain evidence="2 3">P4T</strain>
    </source>
</reference>
<name>A0ABZ0ILR6_9BACT</name>
<accession>A0ABZ0ILR6</accession>
<dbReference type="InterPro" id="IPR005149">
    <property type="entry name" value="Tscrpt_reg_PadR_N"/>
</dbReference>
<dbReference type="RefSeq" id="WP_317487317.1">
    <property type="nucleotide sequence ID" value="NZ_CP136051.1"/>
</dbReference>
<dbReference type="Pfam" id="PF03551">
    <property type="entry name" value="PadR"/>
    <property type="match status" value="1"/>
</dbReference>
<keyword evidence="3" id="KW-1185">Reference proteome</keyword>
<organism evidence="2 3">
    <name type="scientific">Imperialibacter roseus</name>
    <dbReference type="NCBI Taxonomy" id="1324217"/>
    <lineage>
        <taxon>Bacteria</taxon>
        <taxon>Pseudomonadati</taxon>
        <taxon>Bacteroidota</taxon>
        <taxon>Cytophagia</taxon>
        <taxon>Cytophagales</taxon>
        <taxon>Flammeovirgaceae</taxon>
        <taxon>Imperialibacter</taxon>
    </lineage>
</organism>
<sequence>MGKYQLGEFEEVVLLTVAVLYGEAYGIAIIEEMEKRLNRKVSIGSLQTVLRRLEKKGFLSSEFGEATQVRGGKRKRYFTVTQYGQKAMEELKEQRLGLWNAIPEVAFK</sequence>
<protein>
    <submittedName>
        <fullName evidence="2">Helix-turn-helix transcriptional regulator</fullName>
    </submittedName>
</protein>
<evidence type="ECO:0000259" key="1">
    <source>
        <dbReference type="Pfam" id="PF03551"/>
    </source>
</evidence>
<proteinExistence type="predicted"/>
<dbReference type="InterPro" id="IPR036390">
    <property type="entry name" value="WH_DNA-bd_sf"/>
</dbReference>
<dbReference type="InterPro" id="IPR036388">
    <property type="entry name" value="WH-like_DNA-bd_sf"/>
</dbReference>
<dbReference type="Gene3D" id="1.10.10.10">
    <property type="entry name" value="Winged helix-like DNA-binding domain superfamily/Winged helix DNA-binding domain"/>
    <property type="match status" value="1"/>
</dbReference>
<gene>
    <name evidence="2" type="ORF">RT717_15605</name>
</gene>
<feature type="domain" description="Transcription regulator PadR N-terminal" evidence="1">
    <location>
        <begin position="22"/>
        <end position="90"/>
    </location>
</feature>
<evidence type="ECO:0000313" key="2">
    <source>
        <dbReference type="EMBL" id="WOK04507.1"/>
    </source>
</evidence>
<dbReference type="SUPFAM" id="SSF46785">
    <property type="entry name" value="Winged helix' DNA-binding domain"/>
    <property type="match status" value="1"/>
</dbReference>
<evidence type="ECO:0000313" key="3">
    <source>
        <dbReference type="Proteomes" id="UP001302349"/>
    </source>
</evidence>
<dbReference type="Proteomes" id="UP001302349">
    <property type="component" value="Chromosome"/>
</dbReference>
<dbReference type="EMBL" id="CP136051">
    <property type="protein sequence ID" value="WOK04507.1"/>
    <property type="molecule type" value="Genomic_DNA"/>
</dbReference>